<evidence type="ECO:0000313" key="11">
    <source>
        <dbReference type="Proteomes" id="UP000639294"/>
    </source>
</evidence>
<dbReference type="InterPro" id="IPR005467">
    <property type="entry name" value="His_kinase_dom"/>
</dbReference>
<evidence type="ECO:0000259" key="8">
    <source>
        <dbReference type="PROSITE" id="PS50109"/>
    </source>
</evidence>
<feature type="coiled-coil region" evidence="6">
    <location>
        <begin position="246"/>
        <end position="298"/>
    </location>
</feature>
<dbReference type="Pfam" id="PF00512">
    <property type="entry name" value="HisKA"/>
    <property type="match status" value="1"/>
</dbReference>
<evidence type="ECO:0000256" key="3">
    <source>
        <dbReference type="ARBA" id="ARBA00022553"/>
    </source>
</evidence>
<comment type="catalytic activity">
    <reaction evidence="1">
        <text>ATP + protein L-histidine = ADP + protein N-phospho-L-histidine.</text>
        <dbReference type="EC" id="2.7.13.3"/>
    </reaction>
</comment>
<dbReference type="CDD" id="cd17546">
    <property type="entry name" value="REC_hyHK_CKI1_RcsC-like"/>
    <property type="match status" value="1"/>
</dbReference>
<dbReference type="PRINTS" id="PR00344">
    <property type="entry name" value="BCTRLSENSOR"/>
</dbReference>
<dbReference type="InterPro" id="IPR011006">
    <property type="entry name" value="CheY-like_superfamily"/>
</dbReference>
<dbReference type="SMART" id="SM00388">
    <property type="entry name" value="HisKA"/>
    <property type="match status" value="1"/>
</dbReference>
<dbReference type="RefSeq" id="WP_153671222.1">
    <property type="nucleotide sequence ID" value="NZ_JADLJR010000057.1"/>
</dbReference>
<dbReference type="CDD" id="cd00082">
    <property type="entry name" value="HisKA"/>
    <property type="match status" value="1"/>
</dbReference>
<proteinExistence type="predicted"/>
<feature type="modified residue" description="4-aspartylphosphate" evidence="5">
    <location>
        <position position="714"/>
    </location>
</feature>
<dbReference type="Proteomes" id="UP000639294">
    <property type="component" value="Unassembled WGS sequence"/>
</dbReference>
<dbReference type="CDD" id="cd16922">
    <property type="entry name" value="HATPase_EvgS-ArcB-TorS-like"/>
    <property type="match status" value="1"/>
</dbReference>
<evidence type="ECO:0000256" key="4">
    <source>
        <dbReference type="ARBA" id="ARBA00023012"/>
    </source>
</evidence>
<protein>
    <recommendedName>
        <fullName evidence="2">histidine kinase</fullName>
        <ecNumber evidence="2">2.7.13.3</ecNumber>
    </recommendedName>
</protein>
<feature type="domain" description="Response regulatory" evidence="9">
    <location>
        <begin position="665"/>
        <end position="781"/>
    </location>
</feature>
<comment type="caution">
    <text evidence="10">The sequence shown here is derived from an EMBL/GenBank/DDBJ whole genome shotgun (WGS) entry which is preliminary data.</text>
</comment>
<keyword evidence="7" id="KW-0472">Membrane</keyword>
<evidence type="ECO:0000256" key="2">
    <source>
        <dbReference type="ARBA" id="ARBA00012438"/>
    </source>
</evidence>
<dbReference type="Gene3D" id="3.40.50.2300">
    <property type="match status" value="1"/>
</dbReference>
<dbReference type="SUPFAM" id="SSF55874">
    <property type="entry name" value="ATPase domain of HSP90 chaperone/DNA topoisomerase II/histidine kinase"/>
    <property type="match status" value="1"/>
</dbReference>
<dbReference type="InterPro" id="IPR001789">
    <property type="entry name" value="Sig_transdc_resp-reg_receiver"/>
</dbReference>
<dbReference type="EC" id="2.7.13.3" evidence="2"/>
<dbReference type="PANTHER" id="PTHR45339:SF1">
    <property type="entry name" value="HYBRID SIGNAL TRANSDUCTION HISTIDINE KINASE J"/>
    <property type="match status" value="1"/>
</dbReference>
<dbReference type="InterPro" id="IPR004358">
    <property type="entry name" value="Sig_transdc_His_kin-like_C"/>
</dbReference>
<sequence>MLAQRKGRETGSGHMDIKFTNRLSYKQARLTVLVGFILGTLLSLIQIGIDYASEDASINREVRALLQISHNPASRIAYNIDSELALELTRGLLESPAIIRAWLSDNNETVLADVERPRLQDRYRPLSDFLFGEQRQFKERLYLTHMPDEDLGTLYLEVDTYAFGSRFLDRAGITLLNGFARSLVLTGILLALFYMMLTKPLVTVIGALSGSDPRKPRQTRLACPHGHENDEIGVLVKVANQQFVSMATEIEQRRTAENRLTQYLNELEDIVSARTNELKASNNSLSLSNQELEEARRRALDMAQARAAFLANMSHEIRTPLNGMLGMIALALDSPLPSEQRQQLAIAHDSGKVLVELLNDILDLSKFDAGQLELERIPFDMGSMVEDTANLLSQNTAQSVELTCLIARDFPSSVLGDPTRVRQIVSNLLSNALKFTRFGRVDVRLATIVGGVRLEVRDTGIGIPEEAQARIFQPFTQAGAGITRQFGGTGLGLALTRNLCKAMQGHLHIKSDPGFGSRFTAELPLAVHTEAIPPSPLHGRVAALSAAGSGLDELLQDLLPAWGLDYQRHDSSAELDATAIDLLITDSLDQLFELRPALKTPILLVTAYGNFLPSEQSVTLAPLHQLARPLARNALYQTLRRTLQGHEPEHPLATPAITLEQGRARILLVEDNPVNQLVAKGMLAKLGCQVQLATQGAEALELLEQDEFDLVLMDCNMPVMDGYEASRRIRQSGRWPDLPIVALTANAMPEERERCRAAGMNDYLAKPFRREELLALVDHWVPVNG</sequence>
<evidence type="ECO:0000256" key="1">
    <source>
        <dbReference type="ARBA" id="ARBA00000085"/>
    </source>
</evidence>
<accession>A0ABS0G0D0</accession>
<gene>
    <name evidence="10" type="ORF">IRZ77_10860</name>
</gene>
<evidence type="ECO:0000256" key="6">
    <source>
        <dbReference type="SAM" id="Coils"/>
    </source>
</evidence>
<dbReference type="InterPro" id="IPR036890">
    <property type="entry name" value="HATPase_C_sf"/>
</dbReference>
<keyword evidence="11" id="KW-1185">Reference proteome</keyword>
<dbReference type="PROSITE" id="PS50109">
    <property type="entry name" value="HIS_KIN"/>
    <property type="match status" value="1"/>
</dbReference>
<dbReference type="PROSITE" id="PS50110">
    <property type="entry name" value="RESPONSE_REGULATORY"/>
    <property type="match status" value="1"/>
</dbReference>
<keyword evidence="7" id="KW-0812">Transmembrane</keyword>
<dbReference type="SUPFAM" id="SSF47384">
    <property type="entry name" value="Homodimeric domain of signal transducing histidine kinase"/>
    <property type="match status" value="1"/>
</dbReference>
<keyword evidence="6" id="KW-0175">Coiled coil</keyword>
<dbReference type="Pfam" id="PF00072">
    <property type="entry name" value="Response_reg"/>
    <property type="match status" value="1"/>
</dbReference>
<organism evidence="10 11">
    <name type="scientific">Pseudomonas pudica</name>
    <dbReference type="NCBI Taxonomy" id="272772"/>
    <lineage>
        <taxon>Bacteria</taxon>
        <taxon>Pseudomonadati</taxon>
        <taxon>Pseudomonadota</taxon>
        <taxon>Gammaproteobacteria</taxon>
        <taxon>Pseudomonadales</taxon>
        <taxon>Pseudomonadaceae</taxon>
        <taxon>Pseudomonas</taxon>
    </lineage>
</organism>
<keyword evidence="3 5" id="KW-0597">Phosphoprotein</keyword>
<name>A0ABS0G0D0_9PSED</name>
<feature type="transmembrane region" description="Helical" evidence="7">
    <location>
        <begin position="30"/>
        <end position="49"/>
    </location>
</feature>
<dbReference type="InterPro" id="IPR003661">
    <property type="entry name" value="HisK_dim/P_dom"/>
</dbReference>
<keyword evidence="7" id="KW-1133">Transmembrane helix</keyword>
<dbReference type="EMBL" id="JADLJS010000011">
    <property type="protein sequence ID" value="MBF8646063.1"/>
    <property type="molecule type" value="Genomic_DNA"/>
</dbReference>
<dbReference type="InterPro" id="IPR036097">
    <property type="entry name" value="HisK_dim/P_sf"/>
</dbReference>
<dbReference type="Gene3D" id="1.10.287.130">
    <property type="match status" value="1"/>
</dbReference>
<dbReference type="InterPro" id="IPR003594">
    <property type="entry name" value="HATPase_dom"/>
</dbReference>
<dbReference type="SUPFAM" id="SSF52172">
    <property type="entry name" value="CheY-like"/>
    <property type="match status" value="2"/>
</dbReference>
<dbReference type="SMART" id="SM00387">
    <property type="entry name" value="HATPase_c"/>
    <property type="match status" value="1"/>
</dbReference>
<dbReference type="SMART" id="SM00448">
    <property type="entry name" value="REC"/>
    <property type="match status" value="1"/>
</dbReference>
<feature type="domain" description="Histidine kinase" evidence="8">
    <location>
        <begin position="312"/>
        <end position="527"/>
    </location>
</feature>
<reference evidence="10 11" key="1">
    <citation type="submission" date="2020-10" db="EMBL/GenBank/DDBJ databases">
        <title>Genome sequences of Pseudomonas isolates.</title>
        <authorList>
            <person name="Wessels L."/>
            <person name="Reich F."/>
            <person name="Hammerl J."/>
        </authorList>
    </citation>
    <scope>NUCLEOTIDE SEQUENCE [LARGE SCALE GENOMIC DNA]</scope>
    <source>
        <strain evidence="10 11">20-MO00628-0</strain>
    </source>
</reference>
<dbReference type="PANTHER" id="PTHR45339">
    <property type="entry name" value="HYBRID SIGNAL TRANSDUCTION HISTIDINE KINASE J"/>
    <property type="match status" value="1"/>
</dbReference>
<evidence type="ECO:0000259" key="9">
    <source>
        <dbReference type="PROSITE" id="PS50110"/>
    </source>
</evidence>
<dbReference type="Gene3D" id="3.30.565.10">
    <property type="entry name" value="Histidine kinase-like ATPase, C-terminal domain"/>
    <property type="match status" value="1"/>
</dbReference>
<evidence type="ECO:0000313" key="10">
    <source>
        <dbReference type="EMBL" id="MBF8646063.1"/>
    </source>
</evidence>
<keyword evidence="4" id="KW-0902">Two-component regulatory system</keyword>
<dbReference type="Pfam" id="PF02518">
    <property type="entry name" value="HATPase_c"/>
    <property type="match status" value="1"/>
</dbReference>
<evidence type="ECO:0000256" key="7">
    <source>
        <dbReference type="SAM" id="Phobius"/>
    </source>
</evidence>
<evidence type="ECO:0000256" key="5">
    <source>
        <dbReference type="PROSITE-ProRule" id="PRU00169"/>
    </source>
</evidence>